<feature type="signal peptide" evidence="1">
    <location>
        <begin position="1"/>
        <end position="21"/>
    </location>
</feature>
<proteinExistence type="predicted"/>
<keyword evidence="3" id="KW-1185">Reference proteome</keyword>
<dbReference type="AlphaFoldDB" id="A0A8X8AXF6"/>
<protein>
    <submittedName>
        <fullName evidence="2">Uncharacterized protein</fullName>
    </submittedName>
</protein>
<feature type="chain" id="PRO_5036461033" evidence="1">
    <location>
        <begin position="22"/>
        <end position="285"/>
    </location>
</feature>
<evidence type="ECO:0000313" key="3">
    <source>
        <dbReference type="Proteomes" id="UP000886595"/>
    </source>
</evidence>
<organism evidence="2 3">
    <name type="scientific">Brassica carinata</name>
    <name type="common">Ethiopian mustard</name>
    <name type="synonym">Abyssinian cabbage</name>
    <dbReference type="NCBI Taxonomy" id="52824"/>
    <lineage>
        <taxon>Eukaryota</taxon>
        <taxon>Viridiplantae</taxon>
        <taxon>Streptophyta</taxon>
        <taxon>Embryophyta</taxon>
        <taxon>Tracheophyta</taxon>
        <taxon>Spermatophyta</taxon>
        <taxon>Magnoliopsida</taxon>
        <taxon>eudicotyledons</taxon>
        <taxon>Gunneridae</taxon>
        <taxon>Pentapetalae</taxon>
        <taxon>rosids</taxon>
        <taxon>malvids</taxon>
        <taxon>Brassicales</taxon>
        <taxon>Brassicaceae</taxon>
        <taxon>Brassiceae</taxon>
        <taxon>Brassica</taxon>
    </lineage>
</organism>
<dbReference type="PANTHER" id="PTHR31607">
    <property type="entry name" value="DUF1216 DOMAIN-CONTAINING PROTEIN-RELATED"/>
    <property type="match status" value="1"/>
</dbReference>
<name>A0A8X8AXF6_BRACI</name>
<dbReference type="EMBL" id="JAAMPC010000004">
    <property type="protein sequence ID" value="KAG2316359.1"/>
    <property type="molecule type" value="Genomic_DNA"/>
</dbReference>
<dbReference type="OrthoDB" id="1099699at2759"/>
<reference evidence="2 3" key="1">
    <citation type="submission" date="2020-02" db="EMBL/GenBank/DDBJ databases">
        <authorList>
            <person name="Ma Q."/>
            <person name="Huang Y."/>
            <person name="Song X."/>
            <person name="Pei D."/>
        </authorList>
    </citation>
    <scope>NUCLEOTIDE SEQUENCE [LARGE SCALE GENOMIC DNA]</scope>
    <source>
        <strain evidence="2">Sxm20200214</strain>
        <tissue evidence="2">Leaf</tissue>
    </source>
</reference>
<evidence type="ECO:0000256" key="1">
    <source>
        <dbReference type="SAM" id="SignalP"/>
    </source>
</evidence>
<dbReference type="PANTHER" id="PTHR31607:SF33">
    <property type="entry name" value="DUF1216 DOMAIN-CONTAINING PROTEIN"/>
    <property type="match status" value="1"/>
</dbReference>
<sequence length="285" mass="30318">MARTSLLLSLALVLVIASVSAHPPKPKKSQKNICPPTLGGIQTFPSIEISKFIEKKAKSAPNSVQFNTLFSICKTYSNQLAAFKVAGVKNVYGVVYTKYAMITKALFAAEAAVGVEGPLAIKLEKSYNGMAGCFVKLEEKIAEISAKYKFNANAKISQGDRDKIDECLIKLKGAINVFVEVVSECSMKFSAVKPIGIPFVRSGGFMGGFAKNGVGFGSSLIGLSGHSQAEAEAKVGIQSHAGGRRLFGGLFDLGGFVKYDAAGKAKFSGYGEFKSRARPSKIHLD</sequence>
<comment type="caution">
    <text evidence="2">The sequence shown here is derived from an EMBL/GenBank/DDBJ whole genome shotgun (WGS) entry which is preliminary data.</text>
</comment>
<accession>A0A8X8AXF6</accession>
<gene>
    <name evidence="2" type="ORF">Bca52824_019481</name>
</gene>
<evidence type="ECO:0000313" key="2">
    <source>
        <dbReference type="EMBL" id="KAG2316359.1"/>
    </source>
</evidence>
<keyword evidence="1" id="KW-0732">Signal</keyword>
<dbReference type="Proteomes" id="UP000886595">
    <property type="component" value="Unassembled WGS sequence"/>
</dbReference>